<dbReference type="GO" id="GO:0004519">
    <property type="term" value="F:endonuclease activity"/>
    <property type="evidence" value="ECO:0007669"/>
    <property type="project" value="UniProtKB-KW"/>
</dbReference>
<evidence type="ECO:0000256" key="4">
    <source>
        <dbReference type="ARBA" id="ARBA00023014"/>
    </source>
</evidence>
<dbReference type="PANTHER" id="PTHR10359">
    <property type="entry name" value="A/G-SPECIFIC ADENINE GLYCOSYLASE/ENDONUCLEASE III"/>
    <property type="match status" value="1"/>
</dbReference>
<comment type="caution">
    <text evidence="6">The sequence shown here is derived from an EMBL/GenBank/DDBJ whole genome shotgun (WGS) entry which is preliminary data.</text>
</comment>
<organism evidence="6 7">
    <name type="scientific">Staphylococcus kloosii</name>
    <dbReference type="NCBI Taxonomy" id="29384"/>
    <lineage>
        <taxon>Bacteria</taxon>
        <taxon>Bacillati</taxon>
        <taxon>Bacillota</taxon>
        <taxon>Bacilli</taxon>
        <taxon>Bacillales</taxon>
        <taxon>Staphylococcaceae</taxon>
        <taxon>Staphylococcus</taxon>
    </lineage>
</organism>
<keyword evidence="3" id="KW-0408">Iron</keyword>
<dbReference type="InterPro" id="IPR011257">
    <property type="entry name" value="DNA_glycosylase"/>
</dbReference>
<dbReference type="GO" id="GO:0051539">
    <property type="term" value="F:4 iron, 4 sulfur cluster binding"/>
    <property type="evidence" value="ECO:0007669"/>
    <property type="project" value="UniProtKB-KW"/>
</dbReference>
<keyword evidence="2" id="KW-0479">Metal-binding</keyword>
<protein>
    <submittedName>
        <fullName evidence="6">Endonuclease III</fullName>
    </submittedName>
</protein>
<feature type="domain" description="HhH-GPD" evidence="5">
    <location>
        <begin position="35"/>
        <end position="192"/>
    </location>
</feature>
<dbReference type="RefSeq" id="WP_061855365.1">
    <property type="nucleotide sequence ID" value="NZ_LUGM01000002.1"/>
</dbReference>
<evidence type="ECO:0000256" key="1">
    <source>
        <dbReference type="ARBA" id="ARBA00022485"/>
    </source>
</evidence>
<proteinExistence type="predicted"/>
<evidence type="ECO:0000313" key="7">
    <source>
        <dbReference type="Proteomes" id="UP000075418"/>
    </source>
</evidence>
<sequence length="211" mass="24897">MLNVTELYHILYKHMGPQQWWPARTKIEIVLGAILVQNTNWRNAALAIENLEQHTQLAPDNILQLSDEALQEIIKSSGFYKAKAQTIKSVLTWMVRFDFEYEEIKAYYQDELRDNLLDIKGVGNETADVLLVYIFEVPVFIPDSYTRRIFYKLGYNSTNNYEQLRKQVSLPAHFTAQDANEFHALLDNFGKQYFNKKEQQKLQFLESYFIR</sequence>
<dbReference type="GO" id="GO:0046872">
    <property type="term" value="F:metal ion binding"/>
    <property type="evidence" value="ECO:0007669"/>
    <property type="project" value="UniProtKB-KW"/>
</dbReference>
<keyword evidence="1" id="KW-0004">4Fe-4S</keyword>
<evidence type="ECO:0000259" key="5">
    <source>
        <dbReference type="SMART" id="SM00478"/>
    </source>
</evidence>
<dbReference type="Proteomes" id="UP000075418">
    <property type="component" value="Unassembled WGS sequence"/>
</dbReference>
<accession>A0A151A7D4</accession>
<dbReference type="SMART" id="SM00478">
    <property type="entry name" value="ENDO3c"/>
    <property type="match status" value="1"/>
</dbReference>
<keyword evidence="6" id="KW-0540">Nuclease</keyword>
<keyword evidence="4" id="KW-0411">Iron-sulfur</keyword>
<name>A0A151A7D4_9STAP</name>
<dbReference type="EMBL" id="LUGM01000002">
    <property type="protein sequence ID" value="KYH15223.1"/>
    <property type="molecule type" value="Genomic_DNA"/>
</dbReference>
<dbReference type="Gene3D" id="1.10.340.30">
    <property type="entry name" value="Hypothetical protein, domain 2"/>
    <property type="match status" value="1"/>
</dbReference>
<gene>
    <name evidence="6" type="ORF">A0131_10655</name>
</gene>
<reference evidence="6 7" key="1">
    <citation type="submission" date="2016-02" db="EMBL/GenBank/DDBJ databases">
        <title>Draft genome sequence of hydrocarbon degrading Staphylococcus saprophyticus Strain CNV2, isolated from crude-oil contaminated soil from Noonmati Oil Refinery, Guwahati, Assam, India.</title>
        <authorList>
            <person name="Mukherjee A."/>
            <person name="Chettri B."/>
            <person name="Langpoklakpam J."/>
            <person name="Singh A.K."/>
            <person name="Chattopadhyay D.J."/>
        </authorList>
    </citation>
    <scope>NUCLEOTIDE SEQUENCE [LARGE SCALE GENOMIC DNA]</scope>
    <source>
        <strain evidence="6 7">CNV2</strain>
    </source>
</reference>
<dbReference type="AlphaFoldDB" id="A0A151A7D4"/>
<keyword evidence="6" id="KW-0255">Endonuclease</keyword>
<dbReference type="Pfam" id="PF00730">
    <property type="entry name" value="HhH-GPD"/>
    <property type="match status" value="1"/>
</dbReference>
<dbReference type="PIRSF" id="PIRSF001435">
    <property type="entry name" value="Nth"/>
    <property type="match status" value="1"/>
</dbReference>
<evidence type="ECO:0000256" key="2">
    <source>
        <dbReference type="ARBA" id="ARBA00022723"/>
    </source>
</evidence>
<dbReference type="CDD" id="cd00056">
    <property type="entry name" value="ENDO3c"/>
    <property type="match status" value="1"/>
</dbReference>
<evidence type="ECO:0000313" key="6">
    <source>
        <dbReference type="EMBL" id="KYH15223.1"/>
    </source>
</evidence>
<keyword evidence="6" id="KW-0378">Hydrolase</keyword>
<evidence type="ECO:0000256" key="3">
    <source>
        <dbReference type="ARBA" id="ARBA00023004"/>
    </source>
</evidence>
<dbReference type="SUPFAM" id="SSF48150">
    <property type="entry name" value="DNA-glycosylase"/>
    <property type="match status" value="1"/>
</dbReference>
<dbReference type="GO" id="GO:0006284">
    <property type="term" value="P:base-excision repair"/>
    <property type="evidence" value="ECO:0007669"/>
    <property type="project" value="InterPro"/>
</dbReference>
<dbReference type="PANTHER" id="PTHR10359:SF19">
    <property type="entry name" value="DNA REPAIR GLYCOSYLASE MJ1434-RELATED"/>
    <property type="match status" value="1"/>
</dbReference>
<dbReference type="InterPro" id="IPR003265">
    <property type="entry name" value="HhH-GPD_domain"/>
</dbReference>